<dbReference type="InterPro" id="IPR011009">
    <property type="entry name" value="Kinase-like_dom_sf"/>
</dbReference>
<keyword evidence="3" id="KW-1185">Reference proteome</keyword>
<sequence length="707" mass="79500">MPLRKAVDEYADLCSRLVLSKTYLRGMDIAWIIESTHNELLSIIESAGVLDVLQSIKNLQGMYDIDRTMDLLSARRLLREVLHEDSISLMSGLPCADLHFIVFSINSEISSNALDTASAVKYRNTLKEIESILSKRPPMTCDYQDLTSLITDFSTHPMVLSLKFNIHKAVLNGTDPVAVYSLRSFVGITPASILSFVRKVNEAGMDHANVLWVQGYATLPRGIGLVIPWLDNGDLMDYCKSYPGVDIHKLMIDVAAGLEYLHDRHPDYNMWILDTDMILVDRSGNAMINMVTTTMCGCTEFLDAISQNEFVSNVRMSAPELFFVGESQTRSAYMTSIYSFAMVMFKVITGTYPFAKLRDSAVIVEVVRGRRPLRSDGPSIDDSLWALLEACWSGNPFVRPKAQKVFRDLRMMYEPPPLNVPDVSNLVKVDNGHFPITQGYFGAIRIGTMEGFGRVAIKTLKLQIVGQPNVKLSKRFRREIMIWNKLDHPNILPFLGVADLPGLTGSLISPWFQNGNCMEYLYRNPDAPRLPMMRDIACGLSYLHSLTPAIIHGDLRGENILVTDLGKAILADFGLAVIVEDLTRIPISTALQGSGNWRWMAPELLFADESVVVSKESDVWAFAMVVLQLITREVPFSEKRNDAQVLFALKDCQIPNRPTNDISNRELHDDLWNLLRRCWECDPLKRPMASELLATIDQQNVVVAQLR</sequence>
<dbReference type="AlphaFoldDB" id="A0A4Y7QHB7"/>
<keyword evidence="2" id="KW-0418">Kinase</keyword>
<feature type="domain" description="Protein kinase" evidence="1">
    <location>
        <begin position="430"/>
        <end position="702"/>
    </location>
</feature>
<dbReference type="GO" id="GO:0005524">
    <property type="term" value="F:ATP binding"/>
    <property type="evidence" value="ECO:0007669"/>
    <property type="project" value="UniProtKB-KW"/>
</dbReference>
<dbReference type="PANTHER" id="PTHR44329">
    <property type="entry name" value="SERINE/THREONINE-PROTEIN KINASE TNNI3K-RELATED"/>
    <property type="match status" value="1"/>
</dbReference>
<evidence type="ECO:0000313" key="2">
    <source>
        <dbReference type="EMBL" id="TDL27047.1"/>
    </source>
</evidence>
<protein>
    <submittedName>
        <fullName evidence="2">Kinase-like protein</fullName>
    </submittedName>
</protein>
<keyword evidence="2" id="KW-0808">Transferase</keyword>
<dbReference type="InterPro" id="IPR051681">
    <property type="entry name" value="Ser/Thr_Kinases-Pseudokinases"/>
</dbReference>
<gene>
    <name evidence="2" type="ORF">BD410DRAFT_836125</name>
</gene>
<accession>A0A4Y7QHB7</accession>
<organism evidence="2 3">
    <name type="scientific">Rickenella mellea</name>
    <dbReference type="NCBI Taxonomy" id="50990"/>
    <lineage>
        <taxon>Eukaryota</taxon>
        <taxon>Fungi</taxon>
        <taxon>Dikarya</taxon>
        <taxon>Basidiomycota</taxon>
        <taxon>Agaricomycotina</taxon>
        <taxon>Agaricomycetes</taxon>
        <taxon>Hymenochaetales</taxon>
        <taxon>Rickenellaceae</taxon>
        <taxon>Rickenella</taxon>
    </lineage>
</organism>
<evidence type="ECO:0000313" key="3">
    <source>
        <dbReference type="Proteomes" id="UP000294933"/>
    </source>
</evidence>
<dbReference type="InterPro" id="IPR000719">
    <property type="entry name" value="Prot_kinase_dom"/>
</dbReference>
<dbReference type="OrthoDB" id="4062651at2759"/>
<dbReference type="Proteomes" id="UP000294933">
    <property type="component" value="Unassembled WGS sequence"/>
</dbReference>
<dbReference type="STRING" id="50990.A0A4Y7QHB7"/>
<dbReference type="SUPFAM" id="SSF56112">
    <property type="entry name" value="Protein kinase-like (PK-like)"/>
    <property type="match status" value="2"/>
</dbReference>
<evidence type="ECO:0000259" key="1">
    <source>
        <dbReference type="PROSITE" id="PS50011"/>
    </source>
</evidence>
<dbReference type="Pfam" id="PF07714">
    <property type="entry name" value="PK_Tyr_Ser-Thr"/>
    <property type="match status" value="2"/>
</dbReference>
<dbReference type="PROSITE" id="PS00109">
    <property type="entry name" value="PROTEIN_KINASE_TYR"/>
    <property type="match status" value="1"/>
</dbReference>
<dbReference type="GO" id="GO:0004674">
    <property type="term" value="F:protein serine/threonine kinase activity"/>
    <property type="evidence" value="ECO:0007669"/>
    <property type="project" value="TreeGrafter"/>
</dbReference>
<dbReference type="EMBL" id="ML170160">
    <property type="protein sequence ID" value="TDL27047.1"/>
    <property type="molecule type" value="Genomic_DNA"/>
</dbReference>
<dbReference type="Gene3D" id="1.10.510.10">
    <property type="entry name" value="Transferase(Phosphotransferase) domain 1"/>
    <property type="match status" value="2"/>
</dbReference>
<proteinExistence type="predicted"/>
<dbReference type="PROSITE" id="PS50011">
    <property type="entry name" value="PROTEIN_KINASE_DOM"/>
    <property type="match status" value="2"/>
</dbReference>
<feature type="domain" description="Protein kinase" evidence="1">
    <location>
        <begin position="103"/>
        <end position="411"/>
    </location>
</feature>
<dbReference type="InterPro" id="IPR001245">
    <property type="entry name" value="Ser-Thr/Tyr_kinase_cat_dom"/>
</dbReference>
<name>A0A4Y7QHB7_9AGAM</name>
<dbReference type="VEuPathDB" id="FungiDB:BD410DRAFT_836125"/>
<reference evidence="2 3" key="1">
    <citation type="submission" date="2018-06" db="EMBL/GenBank/DDBJ databases">
        <title>A transcriptomic atlas of mushroom development highlights an independent origin of complex multicellularity.</title>
        <authorList>
            <consortium name="DOE Joint Genome Institute"/>
            <person name="Krizsan K."/>
            <person name="Almasi E."/>
            <person name="Merenyi Z."/>
            <person name="Sahu N."/>
            <person name="Viragh M."/>
            <person name="Koszo T."/>
            <person name="Mondo S."/>
            <person name="Kiss B."/>
            <person name="Balint B."/>
            <person name="Kues U."/>
            <person name="Barry K."/>
            <person name="Hegedus J.C."/>
            <person name="Henrissat B."/>
            <person name="Johnson J."/>
            <person name="Lipzen A."/>
            <person name="Ohm R."/>
            <person name="Nagy I."/>
            <person name="Pangilinan J."/>
            <person name="Yan J."/>
            <person name="Xiong Y."/>
            <person name="Grigoriev I.V."/>
            <person name="Hibbett D.S."/>
            <person name="Nagy L.G."/>
        </authorList>
    </citation>
    <scope>NUCLEOTIDE SEQUENCE [LARGE SCALE GENOMIC DNA]</scope>
    <source>
        <strain evidence="2 3">SZMC22713</strain>
    </source>
</reference>
<dbReference type="InterPro" id="IPR008266">
    <property type="entry name" value="Tyr_kinase_AS"/>
</dbReference>